<dbReference type="EMBL" id="ML976727">
    <property type="protein sequence ID" value="KAF1967853.1"/>
    <property type="molecule type" value="Genomic_DNA"/>
</dbReference>
<keyword evidence="2" id="KW-1133">Transmembrane helix</keyword>
<reference evidence="3" key="1">
    <citation type="journal article" date="2020" name="Stud. Mycol.">
        <title>101 Dothideomycetes genomes: a test case for predicting lifestyles and emergence of pathogens.</title>
        <authorList>
            <person name="Haridas S."/>
            <person name="Albert R."/>
            <person name="Binder M."/>
            <person name="Bloem J."/>
            <person name="Labutti K."/>
            <person name="Salamov A."/>
            <person name="Andreopoulos B."/>
            <person name="Baker S."/>
            <person name="Barry K."/>
            <person name="Bills G."/>
            <person name="Bluhm B."/>
            <person name="Cannon C."/>
            <person name="Castanera R."/>
            <person name="Culley D."/>
            <person name="Daum C."/>
            <person name="Ezra D."/>
            <person name="Gonzalez J."/>
            <person name="Henrissat B."/>
            <person name="Kuo A."/>
            <person name="Liang C."/>
            <person name="Lipzen A."/>
            <person name="Lutzoni F."/>
            <person name="Magnuson J."/>
            <person name="Mondo S."/>
            <person name="Nolan M."/>
            <person name="Ohm R."/>
            <person name="Pangilinan J."/>
            <person name="Park H.-J."/>
            <person name="Ramirez L."/>
            <person name="Alfaro M."/>
            <person name="Sun H."/>
            <person name="Tritt A."/>
            <person name="Yoshinaga Y."/>
            <person name="Zwiers L.-H."/>
            <person name="Turgeon B."/>
            <person name="Goodwin S."/>
            <person name="Spatafora J."/>
            <person name="Crous P."/>
            <person name="Grigoriev I."/>
        </authorList>
    </citation>
    <scope>NUCLEOTIDE SEQUENCE</scope>
    <source>
        <strain evidence="3">CBS 107.79</strain>
    </source>
</reference>
<keyword evidence="2" id="KW-0812">Transmembrane</keyword>
<dbReference type="AlphaFoldDB" id="A0A6A5URP3"/>
<evidence type="ECO:0000256" key="1">
    <source>
        <dbReference type="SAM" id="MobiDB-lite"/>
    </source>
</evidence>
<feature type="transmembrane region" description="Helical" evidence="2">
    <location>
        <begin position="103"/>
        <end position="125"/>
    </location>
</feature>
<accession>A0A6A5URP3</accession>
<dbReference type="Proteomes" id="UP000800036">
    <property type="component" value="Unassembled WGS sequence"/>
</dbReference>
<organism evidence="3 4">
    <name type="scientific">Bimuria novae-zelandiae CBS 107.79</name>
    <dbReference type="NCBI Taxonomy" id="1447943"/>
    <lineage>
        <taxon>Eukaryota</taxon>
        <taxon>Fungi</taxon>
        <taxon>Dikarya</taxon>
        <taxon>Ascomycota</taxon>
        <taxon>Pezizomycotina</taxon>
        <taxon>Dothideomycetes</taxon>
        <taxon>Pleosporomycetidae</taxon>
        <taxon>Pleosporales</taxon>
        <taxon>Massarineae</taxon>
        <taxon>Didymosphaeriaceae</taxon>
        <taxon>Bimuria</taxon>
    </lineage>
</organism>
<evidence type="ECO:0000313" key="3">
    <source>
        <dbReference type="EMBL" id="KAF1967853.1"/>
    </source>
</evidence>
<evidence type="ECO:0000256" key="2">
    <source>
        <dbReference type="SAM" id="Phobius"/>
    </source>
</evidence>
<keyword evidence="2" id="KW-0472">Membrane</keyword>
<feature type="region of interest" description="Disordered" evidence="1">
    <location>
        <begin position="1"/>
        <end position="22"/>
    </location>
</feature>
<name>A0A6A5URP3_9PLEO</name>
<keyword evidence="4" id="KW-1185">Reference proteome</keyword>
<gene>
    <name evidence="3" type="ORF">BU23DRAFT_281791</name>
</gene>
<proteinExistence type="predicted"/>
<feature type="region of interest" description="Disordered" evidence="1">
    <location>
        <begin position="76"/>
        <end position="95"/>
    </location>
</feature>
<sequence>MFVTSDLTDAHEAAATSPKTKEVSSTMTVPPAIFNRSSTVIQLTSNKLSTSFVATRTFMFTVATLKVTIPLSTTLPSSPSALAQPPPRTTAKDPATSIQTANIATTAVGLVMAAAMLYLAWVTFLHKQRKHNKNSSAILQPAE</sequence>
<evidence type="ECO:0000313" key="4">
    <source>
        <dbReference type="Proteomes" id="UP000800036"/>
    </source>
</evidence>
<protein>
    <submittedName>
        <fullName evidence="3">Uncharacterized protein</fullName>
    </submittedName>
</protein>